<protein>
    <recommendedName>
        <fullName evidence="3">Ancillary SecYEG translocon subunit/Cell division coordinator CpoB TPR domain-containing protein</fullName>
    </recommendedName>
</protein>
<dbReference type="InterPro" id="IPR018704">
    <property type="entry name" value="SecYEG/CpoB_TPR"/>
</dbReference>
<evidence type="ECO:0000256" key="2">
    <source>
        <dbReference type="SAM" id="Phobius"/>
    </source>
</evidence>
<feature type="domain" description="Ancillary SecYEG translocon subunit/Cell division coordinator CpoB TPR" evidence="3">
    <location>
        <begin position="21"/>
        <end position="210"/>
    </location>
</feature>
<keyword evidence="5" id="KW-1185">Reference proteome</keyword>
<feature type="region of interest" description="Disordered" evidence="1">
    <location>
        <begin position="239"/>
        <end position="291"/>
    </location>
</feature>
<sequence>MSNENIIREIDEELRSDRARNLWRRFGPYVIGAAVAIVLIVAVKEGWDWWQSSNSAQSSDQFYAALQLADGTDAEAAKKALDEVIAANHGGYPILARFREAALLAKDGKTAEAVAAYDALAAGQPNKYLRELALVLAANLLVDGGDVAQVEQRIGGLVGSASPMRNAAREALGLTKYKAGDLAGARQSFEDAANDPQASQELRSRLTVYLAQLVAEGVAAPVAEAAATETPVVVDPSTAAPAATSVGDGPALDTTPAPEAAPAMEAPAMQAAPAMEAVPPASTEAPVAPAN</sequence>
<comment type="caution">
    <text evidence="4">The sequence shown here is derived from an EMBL/GenBank/DDBJ whole genome shotgun (WGS) entry which is preliminary data.</text>
</comment>
<dbReference type="Pfam" id="PF09976">
    <property type="entry name" value="TPR_21"/>
    <property type="match status" value="1"/>
</dbReference>
<feature type="compositionally biased region" description="Low complexity" evidence="1">
    <location>
        <begin position="256"/>
        <end position="281"/>
    </location>
</feature>
<keyword evidence="2" id="KW-0812">Transmembrane</keyword>
<dbReference type="AlphaFoldDB" id="A0A1E5XQV4"/>
<feature type="transmembrane region" description="Helical" evidence="2">
    <location>
        <begin position="26"/>
        <end position="43"/>
    </location>
</feature>
<keyword evidence="2" id="KW-0472">Membrane</keyword>
<evidence type="ECO:0000256" key="1">
    <source>
        <dbReference type="SAM" id="MobiDB-lite"/>
    </source>
</evidence>
<accession>A0A1E5XQV4</accession>
<evidence type="ECO:0000313" key="4">
    <source>
        <dbReference type="EMBL" id="OEO30987.1"/>
    </source>
</evidence>
<dbReference type="Proteomes" id="UP000095463">
    <property type="component" value="Unassembled WGS sequence"/>
</dbReference>
<evidence type="ECO:0000259" key="3">
    <source>
        <dbReference type="Pfam" id="PF09976"/>
    </source>
</evidence>
<dbReference type="RefSeq" id="WP_069909804.1">
    <property type="nucleotide sequence ID" value="NZ_LAJE02000174.1"/>
</dbReference>
<keyword evidence="2" id="KW-1133">Transmembrane helix</keyword>
<dbReference type="EMBL" id="LAJE02000174">
    <property type="protein sequence ID" value="OEO30987.1"/>
    <property type="molecule type" value="Genomic_DNA"/>
</dbReference>
<gene>
    <name evidence="4" type="ORF">VW23_018430</name>
</gene>
<proteinExistence type="predicted"/>
<evidence type="ECO:0000313" key="5">
    <source>
        <dbReference type="Proteomes" id="UP000095463"/>
    </source>
</evidence>
<reference evidence="4 5" key="1">
    <citation type="journal article" date="2015" name="Genome Announc.">
        <title>Genome Assemblies of Three Soil-Associated Devosia species: D. insulae, D. limi, and D. soli.</title>
        <authorList>
            <person name="Hassan Y.I."/>
            <person name="Lepp D."/>
            <person name="Zhou T."/>
        </authorList>
    </citation>
    <scope>NUCLEOTIDE SEQUENCE [LARGE SCALE GENOMIC DNA]</scope>
    <source>
        <strain evidence="4 5">DS-56</strain>
    </source>
</reference>
<organism evidence="4 5">
    <name type="scientific">Devosia insulae DS-56</name>
    <dbReference type="NCBI Taxonomy" id="1116389"/>
    <lineage>
        <taxon>Bacteria</taxon>
        <taxon>Pseudomonadati</taxon>
        <taxon>Pseudomonadota</taxon>
        <taxon>Alphaproteobacteria</taxon>
        <taxon>Hyphomicrobiales</taxon>
        <taxon>Devosiaceae</taxon>
        <taxon>Devosia</taxon>
    </lineage>
</organism>
<name>A0A1E5XQV4_9HYPH</name>